<dbReference type="RefSeq" id="WP_110258403.1">
    <property type="nucleotide sequence ID" value="NZ_QJKB01000024.1"/>
</dbReference>
<proteinExistence type="predicted"/>
<sequence>MRMIKLMPDYHCFPLWEASPGQVGNIDPSSLPISDELKSLLSLWAREYTQTLNNEDPLNSGFENTDREQDFIATGEKLAVRLQMELGEGFMISVK</sequence>
<reference evidence="1 2" key="1">
    <citation type="submission" date="2018-05" db="EMBL/GenBank/DDBJ databases">
        <title>Genomic Encyclopedia of Type Strains, Phase IV (KMG-IV): sequencing the most valuable type-strain genomes for metagenomic binning, comparative biology and taxonomic classification.</title>
        <authorList>
            <person name="Goeker M."/>
        </authorList>
    </citation>
    <scope>NUCLEOTIDE SEQUENCE [LARGE SCALE GENOMIC DNA]</scope>
    <source>
        <strain evidence="1 2">DSM 19792</strain>
    </source>
</reference>
<organism evidence="1 2">
    <name type="scientific">Undibacterium pigrum</name>
    <dbReference type="NCBI Taxonomy" id="401470"/>
    <lineage>
        <taxon>Bacteria</taxon>
        <taxon>Pseudomonadati</taxon>
        <taxon>Pseudomonadota</taxon>
        <taxon>Betaproteobacteria</taxon>
        <taxon>Burkholderiales</taxon>
        <taxon>Oxalobacteraceae</taxon>
        <taxon>Undibacterium</taxon>
    </lineage>
</organism>
<dbReference type="OrthoDB" id="1150977at2"/>
<dbReference type="AlphaFoldDB" id="A0A318J5S4"/>
<accession>A0A318J5S4</accession>
<comment type="caution">
    <text evidence="1">The sequence shown here is derived from an EMBL/GenBank/DDBJ whole genome shotgun (WGS) entry which is preliminary data.</text>
</comment>
<evidence type="ECO:0000313" key="1">
    <source>
        <dbReference type="EMBL" id="PXX34939.1"/>
    </source>
</evidence>
<gene>
    <name evidence="1" type="ORF">DFR42_12418</name>
</gene>
<evidence type="ECO:0000313" key="2">
    <source>
        <dbReference type="Proteomes" id="UP000247792"/>
    </source>
</evidence>
<dbReference type="EMBL" id="QJKB01000024">
    <property type="protein sequence ID" value="PXX34939.1"/>
    <property type="molecule type" value="Genomic_DNA"/>
</dbReference>
<keyword evidence="2" id="KW-1185">Reference proteome</keyword>
<dbReference type="Proteomes" id="UP000247792">
    <property type="component" value="Unassembled WGS sequence"/>
</dbReference>
<name>A0A318J5S4_9BURK</name>
<protein>
    <submittedName>
        <fullName evidence="1">Uncharacterized protein</fullName>
    </submittedName>
</protein>